<dbReference type="OrthoDB" id="10343106at2759"/>
<dbReference type="Proteomes" id="UP000256328">
    <property type="component" value="Unassembled WGS sequence"/>
</dbReference>
<evidence type="ECO:0000313" key="2">
    <source>
        <dbReference type="EMBL" id="RDW75734.1"/>
    </source>
</evidence>
<gene>
    <name evidence="2" type="ORF">BP5796_06555</name>
</gene>
<accession>A0A3D8RPB4</accession>
<feature type="region of interest" description="Disordered" evidence="1">
    <location>
        <begin position="172"/>
        <end position="259"/>
    </location>
</feature>
<feature type="compositionally biased region" description="Basic and acidic residues" evidence="1">
    <location>
        <begin position="233"/>
        <end position="245"/>
    </location>
</feature>
<feature type="compositionally biased region" description="Polar residues" evidence="1">
    <location>
        <begin position="221"/>
        <end position="230"/>
    </location>
</feature>
<feature type="compositionally biased region" description="Basic residues" evidence="1">
    <location>
        <begin position="194"/>
        <end position="203"/>
    </location>
</feature>
<evidence type="ECO:0000256" key="1">
    <source>
        <dbReference type="SAM" id="MobiDB-lite"/>
    </source>
</evidence>
<feature type="compositionally biased region" description="Low complexity" evidence="1">
    <location>
        <begin position="320"/>
        <end position="350"/>
    </location>
</feature>
<feature type="compositionally biased region" description="Pro residues" evidence="1">
    <location>
        <begin position="374"/>
        <end position="384"/>
    </location>
</feature>
<protein>
    <submittedName>
        <fullName evidence="2">Uncharacterized protein</fullName>
    </submittedName>
</protein>
<feature type="region of interest" description="Disordered" evidence="1">
    <location>
        <begin position="317"/>
        <end position="392"/>
    </location>
</feature>
<organism evidence="2 3">
    <name type="scientific">Coleophoma crateriformis</name>
    <dbReference type="NCBI Taxonomy" id="565419"/>
    <lineage>
        <taxon>Eukaryota</taxon>
        <taxon>Fungi</taxon>
        <taxon>Dikarya</taxon>
        <taxon>Ascomycota</taxon>
        <taxon>Pezizomycotina</taxon>
        <taxon>Leotiomycetes</taxon>
        <taxon>Helotiales</taxon>
        <taxon>Dermateaceae</taxon>
        <taxon>Coleophoma</taxon>
    </lineage>
</organism>
<dbReference type="EMBL" id="PDLN01000009">
    <property type="protein sequence ID" value="RDW75734.1"/>
    <property type="molecule type" value="Genomic_DNA"/>
</dbReference>
<sequence length="510" mass="56677">MKRARKEPPEALSHVPSPVIYTFDGLVKDYQEHLAHSACVMPAPRSLRSQYGVVYGNANSIWMQNSMDFYLDQMVDWNTQEFWEIGGITKAIEKDDRTRGAVGVEDEITQRRLFTSTLYLEDVLLTISADDCSGSEAKPHLRTARTLEVEESSAIRPVAYDDQTATTVTMNSPQARAAPHARTASFNAVSGRVKAPRRSARTKRTNEPFTVNDKDARKARTTSNGTQLTVSDAPKRPTFDSKLQDAEPLGSLEDSGDDERLNSGAILLRGKVSHKFSKAIIGVTVQDLKDAAMNSAAYWREEITRLTESLRLEAQEAIRRTPPTTQTTPTNPRSVGSAPSSSRSSTPRSATDPRIDESQVSLGRRRDRAVPVFEDPPSPPPSPSPLASYSRPVQQRDEINAHRYGPYVRPEVLERINGGASALPMTGGLPAPDTFVQVGFSSLQERRRFWEQFEGWDSEPEVSVREPLGEISVVSDMNVDIMDAEADSESEDEREYFVVEEPEEDGDLFI</sequence>
<comment type="caution">
    <text evidence="2">The sequence shown here is derived from an EMBL/GenBank/DDBJ whole genome shotgun (WGS) entry which is preliminary data.</text>
</comment>
<keyword evidence="3" id="KW-1185">Reference proteome</keyword>
<reference evidence="2 3" key="1">
    <citation type="journal article" date="2018" name="IMA Fungus">
        <title>IMA Genome-F 9: Draft genome sequence of Annulohypoxylon stygium, Aspergillus mulundensis, Berkeleyomyces basicola (syn. Thielaviopsis basicola), Ceratocystis smalleyi, two Cercospora beticola strains, Coleophoma cylindrospora, Fusarium fracticaudum, Phialophora cf. hyalina, and Morchella septimelata.</title>
        <authorList>
            <person name="Wingfield B.D."/>
            <person name="Bills G.F."/>
            <person name="Dong Y."/>
            <person name="Huang W."/>
            <person name="Nel W.J."/>
            <person name="Swalarsk-Parry B.S."/>
            <person name="Vaghefi N."/>
            <person name="Wilken P.M."/>
            <person name="An Z."/>
            <person name="de Beer Z.W."/>
            <person name="De Vos L."/>
            <person name="Chen L."/>
            <person name="Duong T.A."/>
            <person name="Gao Y."/>
            <person name="Hammerbacher A."/>
            <person name="Kikkert J.R."/>
            <person name="Li Y."/>
            <person name="Li H."/>
            <person name="Li K."/>
            <person name="Li Q."/>
            <person name="Liu X."/>
            <person name="Ma X."/>
            <person name="Naidoo K."/>
            <person name="Pethybridge S.J."/>
            <person name="Sun J."/>
            <person name="Steenkamp E.T."/>
            <person name="van der Nest M.A."/>
            <person name="van Wyk S."/>
            <person name="Wingfield M.J."/>
            <person name="Xiong C."/>
            <person name="Yue Q."/>
            <person name="Zhang X."/>
        </authorList>
    </citation>
    <scope>NUCLEOTIDE SEQUENCE [LARGE SCALE GENOMIC DNA]</scope>
    <source>
        <strain evidence="2 3">BP5796</strain>
    </source>
</reference>
<evidence type="ECO:0000313" key="3">
    <source>
        <dbReference type="Proteomes" id="UP000256328"/>
    </source>
</evidence>
<proteinExistence type="predicted"/>
<dbReference type="AlphaFoldDB" id="A0A3D8RPB4"/>
<name>A0A3D8RPB4_9HELO</name>